<gene>
    <name evidence="2" type="ORF">OUZ56_008310</name>
</gene>
<accession>A0ABR0ACL6</accession>
<feature type="region of interest" description="Disordered" evidence="1">
    <location>
        <begin position="77"/>
        <end position="98"/>
    </location>
</feature>
<dbReference type="EMBL" id="JAOYFB010000037">
    <property type="protein sequence ID" value="KAK4022866.1"/>
    <property type="molecule type" value="Genomic_DNA"/>
</dbReference>
<reference evidence="2 3" key="1">
    <citation type="journal article" date="2023" name="Nucleic Acids Res.">
        <title>The hologenome of Daphnia magna reveals possible DNA methylation and microbiome-mediated evolution of the host genome.</title>
        <authorList>
            <person name="Chaturvedi A."/>
            <person name="Li X."/>
            <person name="Dhandapani V."/>
            <person name="Marshall H."/>
            <person name="Kissane S."/>
            <person name="Cuenca-Cambronero M."/>
            <person name="Asole G."/>
            <person name="Calvet F."/>
            <person name="Ruiz-Romero M."/>
            <person name="Marangio P."/>
            <person name="Guigo R."/>
            <person name="Rago D."/>
            <person name="Mirbahai L."/>
            <person name="Eastwood N."/>
            <person name="Colbourne J.K."/>
            <person name="Zhou J."/>
            <person name="Mallon E."/>
            <person name="Orsini L."/>
        </authorList>
    </citation>
    <scope>NUCLEOTIDE SEQUENCE [LARGE SCALE GENOMIC DNA]</scope>
    <source>
        <strain evidence="2">LRV0_1</strain>
    </source>
</reference>
<evidence type="ECO:0000313" key="2">
    <source>
        <dbReference type="EMBL" id="KAK4022866.1"/>
    </source>
</evidence>
<sequence length="98" mass="10802">MGRSELGVVKPLGGRDENDDICVVTESRERIGKHARLAGADVLLSGTAHHAVKERKAKHSGQKSQKALSHRLTIHHKKIRKNPTATTNHQPVGIHYPH</sequence>
<evidence type="ECO:0000313" key="3">
    <source>
        <dbReference type="Proteomes" id="UP001234178"/>
    </source>
</evidence>
<evidence type="ECO:0000256" key="1">
    <source>
        <dbReference type="SAM" id="MobiDB-lite"/>
    </source>
</evidence>
<protein>
    <submittedName>
        <fullName evidence="2">Uncharacterized protein</fullName>
    </submittedName>
</protein>
<comment type="caution">
    <text evidence="2">The sequence shown here is derived from an EMBL/GenBank/DDBJ whole genome shotgun (WGS) entry which is preliminary data.</text>
</comment>
<dbReference type="Proteomes" id="UP001234178">
    <property type="component" value="Unassembled WGS sequence"/>
</dbReference>
<proteinExistence type="predicted"/>
<keyword evidence="3" id="KW-1185">Reference proteome</keyword>
<organism evidence="2 3">
    <name type="scientific">Daphnia magna</name>
    <dbReference type="NCBI Taxonomy" id="35525"/>
    <lineage>
        <taxon>Eukaryota</taxon>
        <taxon>Metazoa</taxon>
        <taxon>Ecdysozoa</taxon>
        <taxon>Arthropoda</taxon>
        <taxon>Crustacea</taxon>
        <taxon>Branchiopoda</taxon>
        <taxon>Diplostraca</taxon>
        <taxon>Cladocera</taxon>
        <taxon>Anomopoda</taxon>
        <taxon>Daphniidae</taxon>
        <taxon>Daphnia</taxon>
    </lineage>
</organism>
<name>A0ABR0ACL6_9CRUS</name>